<dbReference type="Gene3D" id="2.60.40.1080">
    <property type="match status" value="1"/>
</dbReference>
<feature type="signal peptide" evidence="1">
    <location>
        <begin position="1"/>
        <end position="24"/>
    </location>
</feature>
<keyword evidence="1" id="KW-0732">Signal</keyword>
<dbReference type="InterPro" id="IPR016186">
    <property type="entry name" value="C-type_lectin-like/link_sf"/>
</dbReference>
<dbReference type="InterPro" id="IPR051715">
    <property type="entry name" value="Intimin-Invasin_domain"/>
</dbReference>
<accession>A0A5Q2VF23</accession>
<name>A0A5Q2VF23_SERPR</name>
<dbReference type="InterPro" id="IPR011047">
    <property type="entry name" value="Quinoprotein_ADH-like_sf"/>
</dbReference>
<evidence type="ECO:0000313" key="3">
    <source>
        <dbReference type="Proteomes" id="UP000381260"/>
    </source>
</evidence>
<feature type="chain" id="PRO_5024386570" evidence="1">
    <location>
        <begin position="25"/>
        <end position="648"/>
    </location>
</feature>
<dbReference type="EMBL" id="CP045913">
    <property type="protein sequence ID" value="QGH61983.1"/>
    <property type="molecule type" value="Genomic_DNA"/>
</dbReference>
<proteinExistence type="predicted"/>
<organism evidence="2 3">
    <name type="scientific">Serratia proteamaculans</name>
    <dbReference type="NCBI Taxonomy" id="28151"/>
    <lineage>
        <taxon>Bacteria</taxon>
        <taxon>Pseudomonadati</taxon>
        <taxon>Pseudomonadota</taxon>
        <taxon>Gammaproteobacteria</taxon>
        <taxon>Enterobacterales</taxon>
        <taxon>Yersiniaceae</taxon>
        <taxon>Serratia</taxon>
    </lineage>
</organism>
<dbReference type="InterPro" id="IPR008964">
    <property type="entry name" value="Invasin/intimin_cell_adhesion"/>
</dbReference>
<dbReference type="Gene3D" id="3.10.100.10">
    <property type="entry name" value="Mannose-Binding Protein A, subunit A"/>
    <property type="match status" value="1"/>
</dbReference>
<reference evidence="2 3" key="1">
    <citation type="submission" date="2019-11" db="EMBL/GenBank/DDBJ databases">
        <title>The Phosphoenolpyruvate Phosphotransferase System Regulates Serratia proteamaculans 336X Biofilm Formation and Wheat Roots colonization.</title>
        <authorList>
            <person name="Liu F."/>
        </authorList>
    </citation>
    <scope>NUCLEOTIDE SEQUENCE [LARGE SCALE GENOMIC DNA]</scope>
    <source>
        <strain evidence="2 3">336X</strain>
    </source>
</reference>
<dbReference type="SUPFAM" id="SSF49373">
    <property type="entry name" value="Invasin/intimin cell-adhesion fragments"/>
    <property type="match status" value="1"/>
</dbReference>
<dbReference type="AlphaFoldDB" id="A0A5Q2VF23"/>
<gene>
    <name evidence="2" type="ORF">GHV41_14625</name>
</gene>
<dbReference type="PANTHER" id="PTHR39576">
    <property type="entry name" value="ATTACHING AND EFFACING PROTEIN HOMOLOG-RELATED-RELATED"/>
    <property type="match status" value="1"/>
</dbReference>
<dbReference type="SUPFAM" id="SSF50998">
    <property type="entry name" value="Quinoprotein alcohol dehydrogenase-like"/>
    <property type="match status" value="1"/>
</dbReference>
<evidence type="ECO:0000256" key="1">
    <source>
        <dbReference type="SAM" id="SignalP"/>
    </source>
</evidence>
<dbReference type="Proteomes" id="UP000381260">
    <property type="component" value="Chromosome"/>
</dbReference>
<sequence>MITSKLLPLAAFTSAVLFSASGFASTLEGALWEYGDNASDSVKEGRLHSSVSIDKKGRMYTVVKKGDQVGLGVFATSHEEMKWFIPFSERDGFDYSTTAPVIDDVNDRIFVIMGFGLVMSFDISGEGEPKQLNTNVNRDIMKVLSVALPGSGNLVMTACTTKQTGGNQYESKLYQFDHDLNMVDEQKVGDVPALNCARTDNNLFHTVVTEPDLIISDAAIKGSFQYQPSTHQQSPWGKITDAPYSVDSEGNKYFINWGAVYRETTQGAKEKVWEAQWPDGVSDPEAKRSVSSIMLSGDMLLVNFRDTYNTKQFISAVSIRANNPQQQPLWTTKIDNEYVSLHSVTANGTLYVTTARHLYALNTQDGGRLALDKVSPAGHVFTDVLPDKNGRLWVSYCATEPVTGSDTRSCKVAVIEGDGTPIASGSSSLRSDLANTGRLYTQHYSANAISGIAVNDYKFDVKDKFPTTGFKGAQFTLELTNGSASDYTWTANPDWVSVRDGVVTLTGSAYSGAPVTVSAAPKSGLGERLYYSFRLSSWFINSGATFWDQAEIDCNSHKKPDFRLPLRTELSNVNATRGQMGALWSEWGDMSHYPSSGFGASHYWTSEAMAPSDTSWPGKHYVAHLGYGNIHGSDKDYESKSVVCRTSL</sequence>
<dbReference type="GO" id="GO:0009279">
    <property type="term" value="C:cell outer membrane"/>
    <property type="evidence" value="ECO:0007669"/>
    <property type="project" value="TreeGrafter"/>
</dbReference>
<dbReference type="PANTHER" id="PTHR39576:SF2">
    <property type="entry name" value="ATTACHING AND EFFACING PROTEIN HOMOLOG-RELATED"/>
    <property type="match status" value="1"/>
</dbReference>
<protein>
    <submittedName>
        <fullName evidence="2">PQQ-binding-like beta-propeller repeat protein</fullName>
    </submittedName>
</protein>
<dbReference type="RefSeq" id="WP_153859015.1">
    <property type="nucleotide sequence ID" value="NZ_CP045913.1"/>
</dbReference>
<evidence type="ECO:0000313" key="2">
    <source>
        <dbReference type="EMBL" id="QGH61983.1"/>
    </source>
</evidence>